<protein>
    <recommendedName>
        <fullName evidence="2">Methyltransferase</fullName>
    </recommendedName>
</protein>
<evidence type="ECO:0008006" key="2">
    <source>
        <dbReference type="Google" id="ProtNLM"/>
    </source>
</evidence>
<dbReference type="Gene3D" id="3.40.50.150">
    <property type="entry name" value="Vaccinia Virus protein VP39"/>
    <property type="match status" value="1"/>
</dbReference>
<dbReference type="Pfam" id="PF01564">
    <property type="entry name" value="Spermine_synth"/>
    <property type="match status" value="1"/>
</dbReference>
<evidence type="ECO:0000313" key="1">
    <source>
        <dbReference type="EMBL" id="QJA99916.1"/>
    </source>
</evidence>
<dbReference type="AlphaFoldDB" id="A0A6M3LX12"/>
<dbReference type="EMBL" id="MT143674">
    <property type="protein sequence ID" value="QJA99916.1"/>
    <property type="molecule type" value="Genomic_DNA"/>
</dbReference>
<name>A0A6M3LX12_9ZZZZ</name>
<reference evidence="1" key="1">
    <citation type="submission" date="2020-03" db="EMBL/GenBank/DDBJ databases">
        <title>The deep terrestrial virosphere.</title>
        <authorList>
            <person name="Holmfeldt K."/>
            <person name="Nilsson E."/>
            <person name="Simone D."/>
            <person name="Lopez-Fernandez M."/>
            <person name="Wu X."/>
            <person name="de Brujin I."/>
            <person name="Lundin D."/>
            <person name="Andersson A."/>
            <person name="Bertilsson S."/>
            <person name="Dopson M."/>
        </authorList>
    </citation>
    <scope>NUCLEOTIDE SEQUENCE</scope>
    <source>
        <strain evidence="1">MM171A00774</strain>
    </source>
</reference>
<proteinExistence type="predicted"/>
<dbReference type="InterPro" id="IPR029063">
    <property type="entry name" value="SAM-dependent_MTases_sf"/>
</dbReference>
<sequence>MTTNREEEGTSRHEPSFLKIYSWETPATKYPLSKNGKARLARSSYRRGFYIMEGVRGYDYFTVKKPIPVTSLLVGKDTWMVDDPLHWYGMQDLAKAARGRVLVAGLGLGLVIHALETNKSVTNIDAVEIDMDVINLITPLIKMRKTNIINDDFWRYLYKTEETYDTCILDIWVYGESDRIRTGYNMLAAIGSVSTRFPSAKVYVWGIRDSKWNPAVTKAPCYLETERRIEKMNEVKF</sequence>
<gene>
    <name evidence="1" type="ORF">MM171A00774_0002</name>
</gene>
<organism evidence="1">
    <name type="scientific">viral metagenome</name>
    <dbReference type="NCBI Taxonomy" id="1070528"/>
    <lineage>
        <taxon>unclassified sequences</taxon>
        <taxon>metagenomes</taxon>
        <taxon>organismal metagenomes</taxon>
    </lineage>
</organism>
<dbReference type="SUPFAM" id="SSF53335">
    <property type="entry name" value="S-adenosyl-L-methionine-dependent methyltransferases"/>
    <property type="match status" value="1"/>
</dbReference>
<accession>A0A6M3LX12</accession>